<sequence length="150" mass="17300">MSVIDASRRLVAELANLVDRRVKVILVDGRHYEGQLIGIDHPTMNILLIDAVDDKNNRYPKVIIRGERISEIQSIEIPLFDPDDFKQYIVKEMNIPEHLVQIIPEAQAVVVQGRYKVTEKGVEGSGPIVDRLYQFYTKYIEERKKKLQGK</sequence>
<dbReference type="PROSITE" id="PS52002">
    <property type="entry name" value="SM"/>
    <property type="match status" value="1"/>
</dbReference>
<dbReference type="InterPro" id="IPR010920">
    <property type="entry name" value="LSM_dom_sf"/>
</dbReference>
<dbReference type="Pfam" id="PF14894">
    <property type="entry name" value="Lsm_C"/>
    <property type="match status" value="1"/>
</dbReference>
<proteinExistence type="predicted"/>
<comment type="caution">
    <text evidence="2">The sequence shown here is derived from an EMBL/GenBank/DDBJ whole genome shotgun (WGS) entry which is preliminary data.</text>
</comment>
<protein>
    <submittedName>
        <fullName evidence="2">Ribonucleoprotein</fullName>
    </submittedName>
</protein>
<dbReference type="InterPro" id="IPR037156">
    <property type="entry name" value="Lsm_C_sf"/>
</dbReference>
<dbReference type="SMART" id="SM00651">
    <property type="entry name" value="Sm"/>
    <property type="match status" value="1"/>
</dbReference>
<dbReference type="AlphaFoldDB" id="A0A7C4HES9"/>
<feature type="domain" description="Sm" evidence="1">
    <location>
        <begin position="9"/>
        <end position="78"/>
    </location>
</feature>
<dbReference type="EMBL" id="DTAN01000070">
    <property type="protein sequence ID" value="HGU64942.1"/>
    <property type="molecule type" value="Genomic_DNA"/>
</dbReference>
<dbReference type="SUPFAM" id="SSF50182">
    <property type="entry name" value="Sm-like ribonucleoproteins"/>
    <property type="match status" value="1"/>
</dbReference>
<dbReference type="Gene3D" id="2.30.30.100">
    <property type="match status" value="1"/>
</dbReference>
<evidence type="ECO:0000259" key="1">
    <source>
        <dbReference type="PROSITE" id="PS52002"/>
    </source>
</evidence>
<keyword evidence="2" id="KW-0687">Ribonucleoprotein</keyword>
<accession>A0A7C4HES9</accession>
<evidence type="ECO:0000313" key="3">
    <source>
        <dbReference type="EMBL" id="HGU64942.1"/>
    </source>
</evidence>
<dbReference type="CDD" id="cd11679">
    <property type="entry name" value="archaeal_Sm_like"/>
    <property type="match status" value="1"/>
</dbReference>
<dbReference type="EMBL" id="DTBJ01000063">
    <property type="protein sequence ID" value="HGM59424.1"/>
    <property type="molecule type" value="Genomic_DNA"/>
</dbReference>
<evidence type="ECO:0000313" key="2">
    <source>
        <dbReference type="EMBL" id="HGM59424.1"/>
    </source>
</evidence>
<dbReference type="InterPro" id="IPR028277">
    <property type="entry name" value="Lsm_C"/>
</dbReference>
<dbReference type="InterPro" id="IPR047575">
    <property type="entry name" value="Sm"/>
</dbReference>
<dbReference type="GO" id="GO:1990904">
    <property type="term" value="C:ribonucleoprotein complex"/>
    <property type="evidence" value="ECO:0007669"/>
    <property type="project" value="UniProtKB-KW"/>
</dbReference>
<dbReference type="GO" id="GO:0003723">
    <property type="term" value="F:RNA binding"/>
    <property type="evidence" value="ECO:0007669"/>
    <property type="project" value="InterPro"/>
</dbReference>
<organism evidence="2">
    <name type="scientific">Staphylothermus marinus</name>
    <dbReference type="NCBI Taxonomy" id="2280"/>
    <lineage>
        <taxon>Archaea</taxon>
        <taxon>Thermoproteota</taxon>
        <taxon>Thermoprotei</taxon>
        <taxon>Desulfurococcales</taxon>
        <taxon>Desulfurococcaceae</taxon>
        <taxon>Staphylothermus</taxon>
    </lineage>
</organism>
<dbReference type="Pfam" id="PF01423">
    <property type="entry name" value="LSM"/>
    <property type="match status" value="1"/>
</dbReference>
<dbReference type="InterPro" id="IPR001163">
    <property type="entry name" value="Sm_dom_euk/arc"/>
</dbReference>
<reference evidence="2" key="1">
    <citation type="journal article" date="2020" name="mSystems">
        <title>Genome- and Community-Level Interaction Insights into Carbon Utilization and Element Cycling Functions of Hydrothermarchaeota in Hydrothermal Sediment.</title>
        <authorList>
            <person name="Zhou Z."/>
            <person name="Liu Y."/>
            <person name="Xu W."/>
            <person name="Pan J."/>
            <person name="Luo Z.H."/>
            <person name="Li M."/>
        </authorList>
    </citation>
    <scope>NUCLEOTIDE SEQUENCE [LARGE SCALE GENOMIC DNA]</scope>
    <source>
        <strain evidence="3">SpSt-622</strain>
        <strain evidence="2">SpSt-642</strain>
    </source>
</reference>
<dbReference type="Gene3D" id="3.30.310.60">
    <property type="entry name" value="Like-Sm ribonucleoprotein, C-terminal domain"/>
    <property type="match status" value="1"/>
</dbReference>
<gene>
    <name evidence="3" type="ORF">ENT92_01820</name>
    <name evidence="2" type="ORF">ENU14_07620</name>
</gene>
<name>A0A7C4HES9_STAMA</name>